<sequence length="498" mass="54336">MASIPSSSARPLASTKQPEAQQNAQSVLWAHLLRKDTPATGSSSAEMALPPLGPVDKNATSTRILLHDTQANLQKFSDRVEKMSQSIESTRREITTVKTLFQEEHETLVGEMVDLVNRCQSEIKRPIGIPAQAEKLEDFQKNIELRMEHLDKRLDAIQMFQTTHSQTLQTHNQLLLALKDQQTTIVAAVSPLLPLIQALPVQIESLRTTVNEAMNKALESIRTTSSSPKLSMEPVTPNAAIPPATLPLTSSSIGKKRRRTDENLFDLPLQAPSSAVTKTSVLTSLIGRKPSLVQRNPSTPRQPLADLIPSNNQAQLGPSNERRITPRTHAPSSSRQAPPVFLVPALPAASVTPVSIRTANKPSMPDFSSSTPHLQLAGPRTPSMHITTNARSSTPRPSTPQARLNATRKSPTVDQTDLAHRRPVVHPPTVGTSTPATHQPTGALNLLTRNPTMLQAPLSGGRPFTAAPLRQRRSPFREGRRFIPLGDSDDDDDDSDEQ</sequence>
<dbReference type="Proteomes" id="UP001383192">
    <property type="component" value="Unassembled WGS sequence"/>
</dbReference>
<feature type="region of interest" description="Disordered" evidence="1">
    <location>
        <begin position="423"/>
        <end position="442"/>
    </location>
</feature>
<feature type="region of interest" description="Disordered" evidence="1">
    <location>
        <begin position="291"/>
        <end position="339"/>
    </location>
</feature>
<feature type="compositionally biased region" description="Polar residues" evidence="1">
    <location>
        <begin position="362"/>
        <end position="373"/>
    </location>
</feature>
<feature type="compositionally biased region" description="Acidic residues" evidence="1">
    <location>
        <begin position="487"/>
        <end position="498"/>
    </location>
</feature>
<reference evidence="2 3" key="1">
    <citation type="submission" date="2024-01" db="EMBL/GenBank/DDBJ databases">
        <title>A draft genome for a cacao thread blight-causing isolate of Paramarasmius palmivorus.</title>
        <authorList>
            <person name="Baruah I.K."/>
            <person name="Bukari Y."/>
            <person name="Amoako-Attah I."/>
            <person name="Meinhardt L.W."/>
            <person name="Bailey B.A."/>
            <person name="Cohen S.P."/>
        </authorList>
    </citation>
    <scope>NUCLEOTIDE SEQUENCE [LARGE SCALE GENOMIC DNA]</scope>
    <source>
        <strain evidence="2 3">GH-12</strain>
    </source>
</reference>
<feature type="compositionally biased region" description="Polar residues" evidence="1">
    <location>
        <begin position="309"/>
        <end position="318"/>
    </location>
</feature>
<protein>
    <submittedName>
        <fullName evidence="2">Uncharacterized protein</fullName>
    </submittedName>
</protein>
<feature type="region of interest" description="Disordered" evidence="1">
    <location>
        <begin position="222"/>
        <end position="255"/>
    </location>
</feature>
<feature type="region of interest" description="Disordered" evidence="1">
    <location>
        <begin position="362"/>
        <end position="415"/>
    </location>
</feature>
<feature type="region of interest" description="Disordered" evidence="1">
    <location>
        <begin position="1"/>
        <end position="23"/>
    </location>
</feature>
<evidence type="ECO:0000256" key="1">
    <source>
        <dbReference type="SAM" id="MobiDB-lite"/>
    </source>
</evidence>
<organism evidence="2 3">
    <name type="scientific">Paramarasmius palmivorus</name>
    <dbReference type="NCBI Taxonomy" id="297713"/>
    <lineage>
        <taxon>Eukaryota</taxon>
        <taxon>Fungi</taxon>
        <taxon>Dikarya</taxon>
        <taxon>Basidiomycota</taxon>
        <taxon>Agaricomycotina</taxon>
        <taxon>Agaricomycetes</taxon>
        <taxon>Agaricomycetidae</taxon>
        <taxon>Agaricales</taxon>
        <taxon>Marasmiineae</taxon>
        <taxon>Marasmiaceae</taxon>
        <taxon>Paramarasmius</taxon>
    </lineage>
</organism>
<comment type="caution">
    <text evidence="2">The sequence shown here is derived from an EMBL/GenBank/DDBJ whole genome shotgun (WGS) entry which is preliminary data.</text>
</comment>
<evidence type="ECO:0000313" key="2">
    <source>
        <dbReference type="EMBL" id="KAK7060833.1"/>
    </source>
</evidence>
<evidence type="ECO:0000313" key="3">
    <source>
        <dbReference type="Proteomes" id="UP001383192"/>
    </source>
</evidence>
<feature type="compositionally biased region" description="Polar residues" evidence="1">
    <location>
        <begin position="430"/>
        <end position="442"/>
    </location>
</feature>
<dbReference type="EMBL" id="JAYKXP010000002">
    <property type="protein sequence ID" value="KAK7060833.1"/>
    <property type="molecule type" value="Genomic_DNA"/>
</dbReference>
<accession>A0AAW0E899</accession>
<proteinExistence type="predicted"/>
<gene>
    <name evidence="2" type="ORF">VNI00_000566</name>
</gene>
<feature type="region of interest" description="Disordered" evidence="1">
    <location>
        <begin position="459"/>
        <end position="498"/>
    </location>
</feature>
<keyword evidence="3" id="KW-1185">Reference proteome</keyword>
<name>A0AAW0E899_9AGAR</name>
<feature type="compositionally biased region" description="Polar residues" evidence="1">
    <location>
        <begin position="384"/>
        <end position="415"/>
    </location>
</feature>
<dbReference type="AlphaFoldDB" id="A0AAW0E899"/>